<sequence length="14" mass="1701">MCCWETLPGNLWTF</sequence>
<name>A0A0E9TLL0_ANGAN</name>
<reference evidence="1" key="2">
    <citation type="journal article" date="2015" name="Fish Shellfish Immunol.">
        <title>Early steps in the European eel (Anguilla anguilla)-Vibrio vulnificus interaction in the gills: Role of the RtxA13 toxin.</title>
        <authorList>
            <person name="Callol A."/>
            <person name="Pajuelo D."/>
            <person name="Ebbesson L."/>
            <person name="Teles M."/>
            <person name="MacKenzie S."/>
            <person name="Amaro C."/>
        </authorList>
    </citation>
    <scope>NUCLEOTIDE SEQUENCE</scope>
</reference>
<dbReference type="EMBL" id="GBXM01053998">
    <property type="protein sequence ID" value="JAH54579.1"/>
    <property type="molecule type" value="Transcribed_RNA"/>
</dbReference>
<proteinExistence type="predicted"/>
<evidence type="ECO:0000313" key="1">
    <source>
        <dbReference type="EMBL" id="JAH54579.1"/>
    </source>
</evidence>
<reference evidence="1" key="1">
    <citation type="submission" date="2014-11" db="EMBL/GenBank/DDBJ databases">
        <authorList>
            <person name="Amaro Gonzalez C."/>
        </authorList>
    </citation>
    <scope>NUCLEOTIDE SEQUENCE</scope>
</reference>
<accession>A0A0E9TLL0</accession>
<protein>
    <submittedName>
        <fullName evidence="1">Uncharacterized protein</fullName>
    </submittedName>
</protein>
<organism evidence="1">
    <name type="scientific">Anguilla anguilla</name>
    <name type="common">European freshwater eel</name>
    <name type="synonym">Muraena anguilla</name>
    <dbReference type="NCBI Taxonomy" id="7936"/>
    <lineage>
        <taxon>Eukaryota</taxon>
        <taxon>Metazoa</taxon>
        <taxon>Chordata</taxon>
        <taxon>Craniata</taxon>
        <taxon>Vertebrata</taxon>
        <taxon>Euteleostomi</taxon>
        <taxon>Actinopterygii</taxon>
        <taxon>Neopterygii</taxon>
        <taxon>Teleostei</taxon>
        <taxon>Anguilliformes</taxon>
        <taxon>Anguillidae</taxon>
        <taxon>Anguilla</taxon>
    </lineage>
</organism>